<keyword evidence="1" id="KW-0472">Membrane</keyword>
<evidence type="ECO:0000313" key="4">
    <source>
        <dbReference type="Proteomes" id="UP000054783"/>
    </source>
</evidence>
<name>A0A0V0ZLJ5_9BILA</name>
<dbReference type="InterPro" id="IPR032942">
    <property type="entry name" value="BPI/LBP/Plunc"/>
</dbReference>
<dbReference type="GO" id="GO:0008289">
    <property type="term" value="F:lipid binding"/>
    <property type="evidence" value="ECO:0007669"/>
    <property type="project" value="InterPro"/>
</dbReference>
<evidence type="ECO:0000259" key="2">
    <source>
        <dbReference type="SMART" id="SM00329"/>
    </source>
</evidence>
<keyword evidence="1" id="KW-1133">Transmembrane helix</keyword>
<feature type="transmembrane region" description="Helical" evidence="1">
    <location>
        <begin position="106"/>
        <end position="125"/>
    </location>
</feature>
<feature type="non-terminal residue" evidence="3">
    <location>
        <position position="1"/>
    </location>
</feature>
<evidence type="ECO:0000256" key="1">
    <source>
        <dbReference type="SAM" id="Phobius"/>
    </source>
</evidence>
<dbReference type="Pfam" id="PF02886">
    <property type="entry name" value="LBP_BPI_CETP_C"/>
    <property type="match status" value="1"/>
</dbReference>
<sequence>LNCKCRLVPFDQLSKSDYKNGLLNFIYNYTLLKCVAKRMGKFITSEQNVVIFNAADCFFAIVVYKAVQHKEKHERWKTCAVWRRPVFASLPQRKPAISFERNGRRIGLVCTIMLLLLVVLLNFVIDTSLARKAACSLNGSGQPNNPGVLLQLTNNGLKNMKDAVAKAINNEVPRFTLGTLTSGSKLGVSYDVNNLVITRFQPARDVQVTWAPTVQPQLIVQGRGMSAQLEASLTTSSILLSSQIFVINLQDISFRVAFMFGIDAARKLFVRIGDCSFSYGLIDVGGDDISGLRLASNIINSLVERRLQDFFDGNLCDTLQNDGTIRLNQWLHQIPSEISLHDKTGGRFPRSVRFRNVNPDHLLADLARLITELTWDLGVVAAPAVRQAGTTRFMEIPLRGEVKLRGHSSAPFYPKRPPVITKNHYHHFYLLLADYTINSLFYHLYNTGMLNVTVDGSRSSAEISDFLQNGCDEGGCAGELLNLPATKRQYLELRLYPFTCPSVQIRRNQGVLLDMPLTMQLWTTMGHPKQLLFSRNIRSKGLLMLKARGAHITPSFTVQSIEIENQQENSSPLIVDLAKMAVEAKLNELLGNGFTIPPLGIGRLTDVMFQYEDNAIWVGVNVIIDSASFQKSFHDMIENAKNRVQYGGGGGAAGGGEYYYYY</sequence>
<dbReference type="SMART" id="SM00329">
    <property type="entry name" value="BPI2"/>
    <property type="match status" value="1"/>
</dbReference>
<dbReference type="GO" id="GO:0005615">
    <property type="term" value="C:extracellular space"/>
    <property type="evidence" value="ECO:0007669"/>
    <property type="project" value="TreeGrafter"/>
</dbReference>
<comment type="caution">
    <text evidence="3">The sequence shown here is derived from an EMBL/GenBank/DDBJ whole genome shotgun (WGS) entry which is preliminary data.</text>
</comment>
<dbReference type="Gene3D" id="3.15.20.10">
    <property type="entry name" value="Bactericidal permeability-increasing protein, domain 2"/>
    <property type="match status" value="1"/>
</dbReference>
<gene>
    <name evidence="3" type="ORF">T12_6352</name>
</gene>
<keyword evidence="4" id="KW-1185">Reference proteome</keyword>
<dbReference type="Gene3D" id="3.15.10.10">
    <property type="entry name" value="Bactericidal permeability-increasing protein, domain 1"/>
    <property type="match status" value="1"/>
</dbReference>
<dbReference type="SUPFAM" id="SSF55394">
    <property type="entry name" value="Bactericidal permeability-increasing protein, BPI"/>
    <property type="match status" value="2"/>
</dbReference>
<dbReference type="EMBL" id="JYDQ01000144">
    <property type="protein sequence ID" value="KRY13209.1"/>
    <property type="molecule type" value="Genomic_DNA"/>
</dbReference>
<keyword evidence="1" id="KW-0812">Transmembrane</keyword>
<dbReference type="PANTHER" id="PTHR10504">
    <property type="entry name" value="BACTERICIDAL PERMEABILITY-INCREASING BPI PROTEIN-RELATED"/>
    <property type="match status" value="1"/>
</dbReference>
<dbReference type="InterPro" id="IPR001124">
    <property type="entry name" value="Lipid-bd_serum_glycop_C"/>
</dbReference>
<feature type="domain" description="Lipid-binding serum glycoprotein C-terminal" evidence="2">
    <location>
        <begin position="422"/>
        <end position="620"/>
    </location>
</feature>
<accession>A0A0V0ZLJ5</accession>
<reference evidence="3 4" key="1">
    <citation type="submission" date="2015-01" db="EMBL/GenBank/DDBJ databases">
        <title>Evolution of Trichinella species and genotypes.</title>
        <authorList>
            <person name="Korhonen P.K."/>
            <person name="Edoardo P."/>
            <person name="Giuseppe L.R."/>
            <person name="Gasser R.B."/>
        </authorList>
    </citation>
    <scope>NUCLEOTIDE SEQUENCE [LARGE SCALE GENOMIC DNA]</scope>
    <source>
        <strain evidence="3">ISS2496</strain>
    </source>
</reference>
<dbReference type="OrthoDB" id="5874601at2759"/>
<protein>
    <recommendedName>
        <fullName evidence="2">Lipid-binding serum glycoprotein C-terminal domain-containing protein</fullName>
    </recommendedName>
</protein>
<dbReference type="Proteomes" id="UP000054783">
    <property type="component" value="Unassembled WGS sequence"/>
</dbReference>
<dbReference type="InterPro" id="IPR017943">
    <property type="entry name" value="Bactericidal_perm-incr_a/b_dom"/>
</dbReference>
<evidence type="ECO:0000313" key="3">
    <source>
        <dbReference type="EMBL" id="KRY13209.1"/>
    </source>
</evidence>
<dbReference type="STRING" id="990121.A0A0V0ZLJ5"/>
<dbReference type="PANTHER" id="PTHR10504:SF133">
    <property type="entry name" value="LIPID-BINDING SERUM GLYCOPROTEIN C-TERMINAL DOMAIN-CONTAINING PROTEIN"/>
    <property type="match status" value="1"/>
</dbReference>
<proteinExistence type="predicted"/>
<dbReference type="AlphaFoldDB" id="A0A0V0ZLJ5"/>
<organism evidence="3 4">
    <name type="scientific">Trichinella patagoniensis</name>
    <dbReference type="NCBI Taxonomy" id="990121"/>
    <lineage>
        <taxon>Eukaryota</taxon>
        <taxon>Metazoa</taxon>
        <taxon>Ecdysozoa</taxon>
        <taxon>Nematoda</taxon>
        <taxon>Enoplea</taxon>
        <taxon>Dorylaimia</taxon>
        <taxon>Trichinellida</taxon>
        <taxon>Trichinellidae</taxon>
        <taxon>Trichinella</taxon>
    </lineage>
</organism>